<evidence type="ECO:0000256" key="6">
    <source>
        <dbReference type="ARBA" id="ARBA00023015"/>
    </source>
</evidence>
<protein>
    <submittedName>
        <fullName evidence="13">Electron transfer flavoprotein subunit</fullName>
    </submittedName>
</protein>
<keyword evidence="10" id="KW-0175">Coiled coil</keyword>
<evidence type="ECO:0000313" key="13">
    <source>
        <dbReference type="EMBL" id="KAK6544653.1"/>
    </source>
</evidence>
<comment type="subcellular location">
    <subcellularLocation>
        <location evidence="1">Nucleus</location>
    </subcellularLocation>
</comment>
<dbReference type="AlphaFoldDB" id="A0AAV9XXW8"/>
<feature type="compositionally biased region" description="Polar residues" evidence="11">
    <location>
        <begin position="489"/>
        <end position="502"/>
    </location>
</feature>
<dbReference type="GO" id="GO:0034757">
    <property type="term" value="P:negative regulation of iron ion transport"/>
    <property type="evidence" value="ECO:0007669"/>
    <property type="project" value="UniProtKB-ARBA"/>
</dbReference>
<keyword evidence="5" id="KW-0862">Zinc</keyword>
<keyword evidence="3" id="KW-0677">Repeat</keyword>
<name>A0AAV9XXW8_9PEZI</name>
<comment type="caution">
    <text evidence="13">The sequence shown here is derived from an EMBL/GenBank/DDBJ whole genome shotgun (WGS) entry which is preliminary data.</text>
</comment>
<sequence>MPGFGAEDLKMANPEPNIDQQSPSPYLSTPENPSSTATEITTEHRIETIISKSIHPPEPSQKPNQQEHQIDPTLDTIMEDVSPSDPTNQPLDETSRSADHQIPDRQADESFVERREESGSESQSSPGQGFAYDEPQNLEQLASAAHESAMASTSVPQSKGQICSNCGTTRTPLWRRAPNGLTICNACGLYLKARNAARPSTLMRPPNSVSIGGEGPIPIPAGQAQANTHAGAHYVADSHLAPGTCPGGGKCNGTGGQDGCDGCPAYNNRVSKAAKFVVAANGSNAFAVDGPQAQGVNNGFGAPPASSQNGESPNMARSVNGGQAPEPPADGVGQTTTAVPACQNCRTTITPLWRRDESGHTICNACGLYHKLHGVHRPETMKKSVIKRRKRVVPPSHFPPAPIPRHPLARPDSYPPQQRPILPNEYTNSPHSSPQPPSSYMSRHDEDTRMSDSEEQARPNYRAAMMGPDPSLATAARYAPQDFTNYRSMGTTLAPMNNTQPTEDLRLSPLQPTTSSNGRKRSLSNGSQTSPEPIEISGTRLQSINSILNQPAAPMEPQLLQMSSDPNVKRQQLMTRKRLAESEMERIEKERERIETERSEIEKLLKHCNDELDKLENLEQPTLAPVEPSAGQ</sequence>
<keyword evidence="7" id="KW-0804">Transcription</keyword>
<keyword evidence="14" id="KW-1185">Reference proteome</keyword>
<feature type="compositionally biased region" description="Polar residues" evidence="11">
    <location>
        <begin position="18"/>
        <end position="37"/>
    </location>
</feature>
<dbReference type="InterPro" id="IPR039355">
    <property type="entry name" value="Transcription_factor_GATA"/>
</dbReference>
<accession>A0AAV9XXW8</accession>
<dbReference type="Pfam" id="PF00320">
    <property type="entry name" value="GATA"/>
    <property type="match status" value="2"/>
</dbReference>
<feature type="compositionally biased region" description="Polar residues" evidence="11">
    <location>
        <begin position="510"/>
        <end position="531"/>
    </location>
</feature>
<evidence type="ECO:0000256" key="1">
    <source>
        <dbReference type="ARBA" id="ARBA00004123"/>
    </source>
</evidence>
<feature type="domain" description="GATA-type" evidence="12">
    <location>
        <begin position="336"/>
        <end position="389"/>
    </location>
</feature>
<dbReference type="GO" id="GO:0008270">
    <property type="term" value="F:zinc ion binding"/>
    <property type="evidence" value="ECO:0007669"/>
    <property type="project" value="UniProtKB-KW"/>
</dbReference>
<dbReference type="SUPFAM" id="SSF57716">
    <property type="entry name" value="Glucocorticoid receptor-like (DNA-binding domain)"/>
    <property type="match status" value="2"/>
</dbReference>
<dbReference type="EMBL" id="JAVHJO010000001">
    <property type="protein sequence ID" value="KAK6544653.1"/>
    <property type="molecule type" value="Genomic_DNA"/>
</dbReference>
<dbReference type="GO" id="GO:0006879">
    <property type="term" value="P:intracellular iron ion homeostasis"/>
    <property type="evidence" value="ECO:0007669"/>
    <property type="project" value="UniProtKB-ARBA"/>
</dbReference>
<dbReference type="InterPro" id="IPR013088">
    <property type="entry name" value="Znf_NHR/GATA"/>
</dbReference>
<proteinExistence type="predicted"/>
<feature type="region of interest" description="Disordered" evidence="11">
    <location>
        <begin position="1"/>
        <end position="133"/>
    </location>
</feature>
<feature type="region of interest" description="Disordered" evidence="11">
    <location>
        <begin position="297"/>
        <end position="336"/>
    </location>
</feature>
<dbReference type="GO" id="GO:0000981">
    <property type="term" value="F:DNA-binding transcription factor activity, RNA polymerase II-specific"/>
    <property type="evidence" value="ECO:0007669"/>
    <property type="project" value="TreeGrafter"/>
</dbReference>
<feature type="compositionally biased region" description="Basic and acidic residues" evidence="11">
    <location>
        <begin position="93"/>
        <end position="118"/>
    </location>
</feature>
<evidence type="ECO:0000256" key="3">
    <source>
        <dbReference type="ARBA" id="ARBA00022737"/>
    </source>
</evidence>
<feature type="compositionally biased region" description="Pro residues" evidence="11">
    <location>
        <begin position="396"/>
        <end position="405"/>
    </location>
</feature>
<dbReference type="PROSITE" id="PS50114">
    <property type="entry name" value="GATA_ZN_FINGER_2"/>
    <property type="match status" value="2"/>
</dbReference>
<feature type="region of interest" description="Disordered" evidence="11">
    <location>
        <begin position="489"/>
        <end position="534"/>
    </location>
</feature>
<feature type="compositionally biased region" description="Basic and acidic residues" evidence="11">
    <location>
        <begin position="442"/>
        <end position="455"/>
    </location>
</feature>
<dbReference type="InterPro" id="IPR000679">
    <property type="entry name" value="Znf_GATA"/>
</dbReference>
<dbReference type="GO" id="GO:0000122">
    <property type="term" value="P:negative regulation of transcription by RNA polymerase II"/>
    <property type="evidence" value="ECO:0007669"/>
    <property type="project" value="TreeGrafter"/>
</dbReference>
<gene>
    <name evidence="13" type="primary">CIR1</name>
    <name evidence="13" type="ORF">TWF694_001342</name>
</gene>
<dbReference type="Gene3D" id="3.30.50.10">
    <property type="entry name" value="Erythroid Transcription Factor GATA-1, subunit A"/>
    <property type="match status" value="2"/>
</dbReference>
<evidence type="ECO:0000256" key="9">
    <source>
        <dbReference type="PROSITE-ProRule" id="PRU00094"/>
    </source>
</evidence>
<organism evidence="13 14">
    <name type="scientific">Orbilia ellipsospora</name>
    <dbReference type="NCBI Taxonomy" id="2528407"/>
    <lineage>
        <taxon>Eukaryota</taxon>
        <taxon>Fungi</taxon>
        <taxon>Dikarya</taxon>
        <taxon>Ascomycota</taxon>
        <taxon>Pezizomycotina</taxon>
        <taxon>Orbiliomycetes</taxon>
        <taxon>Orbiliales</taxon>
        <taxon>Orbiliaceae</taxon>
        <taxon>Orbilia</taxon>
    </lineage>
</organism>
<evidence type="ECO:0000256" key="10">
    <source>
        <dbReference type="SAM" id="Coils"/>
    </source>
</evidence>
<dbReference type="PANTHER" id="PTHR10071">
    <property type="entry name" value="TRANSCRIPTION FACTOR GATA FAMILY MEMBER"/>
    <property type="match status" value="1"/>
</dbReference>
<evidence type="ECO:0000256" key="4">
    <source>
        <dbReference type="ARBA" id="ARBA00022771"/>
    </source>
</evidence>
<keyword evidence="4 9" id="KW-0863">Zinc-finger</keyword>
<reference evidence="13 14" key="1">
    <citation type="submission" date="2019-10" db="EMBL/GenBank/DDBJ databases">
        <authorList>
            <person name="Palmer J.M."/>
        </authorList>
    </citation>
    <scope>NUCLEOTIDE SEQUENCE [LARGE SCALE GENOMIC DNA]</scope>
    <source>
        <strain evidence="13 14">TWF694</strain>
    </source>
</reference>
<keyword evidence="2" id="KW-0479">Metal-binding</keyword>
<feature type="domain" description="GATA-type" evidence="12">
    <location>
        <begin position="157"/>
        <end position="204"/>
    </location>
</feature>
<feature type="compositionally biased region" description="Polar residues" evidence="11">
    <location>
        <begin position="305"/>
        <end position="321"/>
    </location>
</feature>
<dbReference type="FunFam" id="3.30.50.10:FF:000039">
    <property type="entry name" value="Siderophore transcription factor SreA"/>
    <property type="match status" value="1"/>
</dbReference>
<dbReference type="GO" id="GO:0005634">
    <property type="term" value="C:nucleus"/>
    <property type="evidence" value="ECO:0007669"/>
    <property type="project" value="UniProtKB-SubCell"/>
</dbReference>
<dbReference type="FunFam" id="3.30.50.10:FF:000007">
    <property type="entry name" value="Nitrogen regulatory AreA, N-terminal"/>
    <property type="match status" value="1"/>
</dbReference>
<dbReference type="CDD" id="cd00202">
    <property type="entry name" value="ZnF_GATA"/>
    <property type="match status" value="2"/>
</dbReference>
<dbReference type="GO" id="GO:0000978">
    <property type="term" value="F:RNA polymerase II cis-regulatory region sequence-specific DNA binding"/>
    <property type="evidence" value="ECO:0007669"/>
    <property type="project" value="TreeGrafter"/>
</dbReference>
<feature type="region of interest" description="Disordered" evidence="11">
    <location>
        <begin position="380"/>
        <end position="455"/>
    </location>
</feature>
<dbReference type="PROSITE" id="PS00344">
    <property type="entry name" value="GATA_ZN_FINGER_1"/>
    <property type="match status" value="2"/>
</dbReference>
<dbReference type="GO" id="GO:0045944">
    <property type="term" value="P:positive regulation of transcription by RNA polymerase II"/>
    <property type="evidence" value="ECO:0007669"/>
    <property type="project" value="TreeGrafter"/>
</dbReference>
<evidence type="ECO:0000256" key="2">
    <source>
        <dbReference type="ARBA" id="ARBA00022723"/>
    </source>
</evidence>
<dbReference type="SMART" id="SM00401">
    <property type="entry name" value="ZnF_GATA"/>
    <property type="match status" value="2"/>
</dbReference>
<keyword evidence="6" id="KW-0805">Transcription regulation</keyword>
<evidence type="ECO:0000256" key="11">
    <source>
        <dbReference type="SAM" id="MobiDB-lite"/>
    </source>
</evidence>
<keyword evidence="8" id="KW-0539">Nucleus</keyword>
<evidence type="ECO:0000259" key="12">
    <source>
        <dbReference type="PROSITE" id="PS50114"/>
    </source>
</evidence>
<dbReference type="Proteomes" id="UP001365542">
    <property type="component" value="Unassembled WGS sequence"/>
</dbReference>
<feature type="coiled-coil region" evidence="10">
    <location>
        <begin position="570"/>
        <end position="618"/>
    </location>
</feature>
<dbReference type="PANTHER" id="PTHR10071:SF335">
    <property type="entry name" value="IRON-SENSING TRANSCRIPTIONAL REPRESSOR-RELATED"/>
    <property type="match status" value="1"/>
</dbReference>
<evidence type="ECO:0000256" key="8">
    <source>
        <dbReference type="ARBA" id="ARBA00023242"/>
    </source>
</evidence>
<dbReference type="PRINTS" id="PR00619">
    <property type="entry name" value="GATAZNFINGER"/>
</dbReference>
<evidence type="ECO:0000256" key="7">
    <source>
        <dbReference type="ARBA" id="ARBA00023163"/>
    </source>
</evidence>
<evidence type="ECO:0000313" key="14">
    <source>
        <dbReference type="Proteomes" id="UP001365542"/>
    </source>
</evidence>
<evidence type="ECO:0000256" key="5">
    <source>
        <dbReference type="ARBA" id="ARBA00022833"/>
    </source>
</evidence>